<keyword evidence="11 19" id="KW-0863">Zinc-finger</keyword>
<dbReference type="SUPFAM" id="SSF57850">
    <property type="entry name" value="RING/U-box"/>
    <property type="match status" value="1"/>
</dbReference>
<evidence type="ECO:0000259" key="20">
    <source>
        <dbReference type="PROSITE" id="PS50089"/>
    </source>
</evidence>
<dbReference type="Pfam" id="PF04757">
    <property type="entry name" value="Pex2_Pex12"/>
    <property type="match status" value="1"/>
</dbReference>
<protein>
    <recommendedName>
        <fullName evidence="5">RING-type E3 ubiquitin transferase</fullName>
        <ecNumber evidence="5">2.3.2.27</ecNumber>
    </recommendedName>
    <alternativeName>
        <fullName evidence="18">Peroxin-10</fullName>
    </alternativeName>
</protein>
<name>A0AA39GUE9_SARSR</name>
<dbReference type="InterPro" id="IPR025654">
    <property type="entry name" value="PEX2/10"/>
</dbReference>
<evidence type="ECO:0000256" key="17">
    <source>
        <dbReference type="ARBA" id="ARBA00023140"/>
    </source>
</evidence>
<keyword evidence="14" id="KW-0653">Protein transport</keyword>
<gene>
    <name evidence="21" type="ORF">NLU13_2249</name>
</gene>
<dbReference type="GO" id="GO:0005778">
    <property type="term" value="C:peroxisomal membrane"/>
    <property type="evidence" value="ECO:0007669"/>
    <property type="project" value="UniProtKB-SubCell"/>
</dbReference>
<comment type="similarity">
    <text evidence="4">Belongs to the pex2/pex10/pex12 family.</text>
</comment>
<evidence type="ECO:0000256" key="12">
    <source>
        <dbReference type="ARBA" id="ARBA00022786"/>
    </source>
</evidence>
<sequence>MSTRASPSPYPFASAPDIIRAHQKDAYFTGHLTNTLSDLHRRLLGARATHALGPELRALASLLYLSLTTLPGNRTLGEEYCDLVQVHAPAKGPAATKAGRLPGLRRRALYILGSVILPYLASRILPSLRSRIRAFLNRRIDALRDADKQPTKRSLVYAYLLNHLPSLTSPAPIQAVTLALFYFSGTYYELTKRLLSLRYVFTRTVPDTPDRAGYEVLGVLLLIQLGVQSYLHVKSTLSEAAATSQRERVHGPDVSVSLDHNSYSANSDLLLTGQGAAASSASKVDLAATTHTPVLAGPRFDLEDEKVMAFIKGKQQRKCTLCLEELKDPAATQCGHVFCWECIGDWVREKPECPLCRREAMVQHILPLRVM</sequence>
<evidence type="ECO:0000256" key="10">
    <source>
        <dbReference type="ARBA" id="ARBA00022723"/>
    </source>
</evidence>
<evidence type="ECO:0000256" key="2">
    <source>
        <dbReference type="ARBA" id="ARBA00004585"/>
    </source>
</evidence>
<comment type="caution">
    <text evidence="21">The sequence shown here is derived from an EMBL/GenBank/DDBJ whole genome shotgun (WGS) entry which is preliminary data.</text>
</comment>
<evidence type="ECO:0000256" key="16">
    <source>
        <dbReference type="ARBA" id="ARBA00023136"/>
    </source>
</evidence>
<dbReference type="EMBL" id="JAPDFR010000001">
    <property type="protein sequence ID" value="KAK0392754.1"/>
    <property type="molecule type" value="Genomic_DNA"/>
</dbReference>
<dbReference type="CDD" id="cd16527">
    <property type="entry name" value="RING-HC_PEX10"/>
    <property type="match status" value="1"/>
</dbReference>
<dbReference type="PROSITE" id="PS50089">
    <property type="entry name" value="ZF_RING_2"/>
    <property type="match status" value="1"/>
</dbReference>
<evidence type="ECO:0000313" key="21">
    <source>
        <dbReference type="EMBL" id="KAK0392754.1"/>
    </source>
</evidence>
<dbReference type="InterPro" id="IPR001841">
    <property type="entry name" value="Znf_RING"/>
</dbReference>
<evidence type="ECO:0000256" key="1">
    <source>
        <dbReference type="ARBA" id="ARBA00000900"/>
    </source>
</evidence>
<keyword evidence="17" id="KW-0576">Peroxisome</keyword>
<dbReference type="PANTHER" id="PTHR23350:SF0">
    <property type="entry name" value="PEROXISOME BIOGENESIS FACTOR 10"/>
    <property type="match status" value="1"/>
</dbReference>
<dbReference type="Gene3D" id="3.30.40.10">
    <property type="entry name" value="Zinc/RING finger domain, C3HC4 (zinc finger)"/>
    <property type="match status" value="1"/>
</dbReference>
<dbReference type="PROSITE" id="PS00518">
    <property type="entry name" value="ZF_RING_1"/>
    <property type="match status" value="1"/>
</dbReference>
<evidence type="ECO:0000256" key="7">
    <source>
        <dbReference type="ARBA" id="ARBA00022593"/>
    </source>
</evidence>
<comment type="subcellular location">
    <subcellularLocation>
        <location evidence="2">Peroxisome membrane</location>
        <topology evidence="2">Multi-pass membrane protein</topology>
    </subcellularLocation>
</comment>
<comment type="catalytic activity">
    <reaction evidence="1">
        <text>S-ubiquitinyl-[E2 ubiquitin-conjugating enzyme]-L-cysteine + [acceptor protein]-L-lysine = [E2 ubiquitin-conjugating enzyme]-L-cysteine + N(6)-ubiquitinyl-[acceptor protein]-L-lysine.</text>
        <dbReference type="EC" id="2.3.2.27"/>
    </reaction>
</comment>
<dbReference type="InterPro" id="IPR017907">
    <property type="entry name" value="Znf_RING_CS"/>
</dbReference>
<accession>A0AA39GUE9</accession>
<dbReference type="EC" id="2.3.2.27" evidence="5"/>
<evidence type="ECO:0000256" key="3">
    <source>
        <dbReference type="ARBA" id="ARBA00004906"/>
    </source>
</evidence>
<keyword evidence="12" id="KW-0833">Ubl conjugation pathway</keyword>
<dbReference type="SMART" id="SM00184">
    <property type="entry name" value="RING"/>
    <property type="match status" value="1"/>
</dbReference>
<keyword evidence="10" id="KW-0479">Metal-binding</keyword>
<keyword evidence="9" id="KW-0812">Transmembrane</keyword>
<evidence type="ECO:0000256" key="11">
    <source>
        <dbReference type="ARBA" id="ARBA00022771"/>
    </source>
</evidence>
<evidence type="ECO:0000256" key="15">
    <source>
        <dbReference type="ARBA" id="ARBA00022989"/>
    </source>
</evidence>
<dbReference type="PANTHER" id="PTHR23350">
    <property type="entry name" value="PEROXISOME ASSEMBLY PROTEIN 10"/>
    <property type="match status" value="1"/>
</dbReference>
<evidence type="ECO:0000256" key="9">
    <source>
        <dbReference type="ARBA" id="ARBA00022692"/>
    </source>
</evidence>
<keyword evidence="15" id="KW-1133">Transmembrane helix</keyword>
<dbReference type="InterPro" id="IPR006845">
    <property type="entry name" value="Pex_N"/>
</dbReference>
<evidence type="ECO:0000256" key="4">
    <source>
        <dbReference type="ARBA" id="ARBA00008704"/>
    </source>
</evidence>
<keyword evidence="13" id="KW-0862">Zinc</keyword>
<dbReference type="GO" id="GO:0061630">
    <property type="term" value="F:ubiquitin protein ligase activity"/>
    <property type="evidence" value="ECO:0007669"/>
    <property type="project" value="UniProtKB-EC"/>
</dbReference>
<dbReference type="AlphaFoldDB" id="A0AA39GUE9"/>
<dbReference type="FunFam" id="3.30.40.10:FF:000395">
    <property type="entry name" value="Putative Peroxisome biosynthesis protein (Peroxin-10)"/>
    <property type="match status" value="1"/>
</dbReference>
<evidence type="ECO:0000256" key="5">
    <source>
        <dbReference type="ARBA" id="ARBA00012483"/>
    </source>
</evidence>
<keyword evidence="16" id="KW-0472">Membrane</keyword>
<organism evidence="21 22">
    <name type="scientific">Sarocladium strictum</name>
    <name type="common">Black bundle disease fungus</name>
    <name type="synonym">Acremonium strictum</name>
    <dbReference type="NCBI Taxonomy" id="5046"/>
    <lineage>
        <taxon>Eukaryota</taxon>
        <taxon>Fungi</taxon>
        <taxon>Dikarya</taxon>
        <taxon>Ascomycota</taxon>
        <taxon>Pezizomycotina</taxon>
        <taxon>Sordariomycetes</taxon>
        <taxon>Hypocreomycetidae</taxon>
        <taxon>Hypocreales</taxon>
        <taxon>Sarocladiaceae</taxon>
        <taxon>Sarocladium</taxon>
    </lineage>
</organism>
<proteinExistence type="inferred from homology"/>
<dbReference type="GO" id="GO:0008270">
    <property type="term" value="F:zinc ion binding"/>
    <property type="evidence" value="ECO:0007669"/>
    <property type="project" value="UniProtKB-KW"/>
</dbReference>
<evidence type="ECO:0000256" key="14">
    <source>
        <dbReference type="ARBA" id="ARBA00022927"/>
    </source>
</evidence>
<keyword evidence="22" id="KW-1185">Reference proteome</keyword>
<dbReference type="Pfam" id="PF13923">
    <property type="entry name" value="zf-C3HC4_2"/>
    <property type="match status" value="1"/>
</dbReference>
<dbReference type="GO" id="GO:0016562">
    <property type="term" value="P:protein import into peroxisome matrix, receptor recycling"/>
    <property type="evidence" value="ECO:0007669"/>
    <property type="project" value="UniProtKB-ARBA"/>
</dbReference>
<dbReference type="InterPro" id="IPR013083">
    <property type="entry name" value="Znf_RING/FYVE/PHD"/>
</dbReference>
<comment type="pathway">
    <text evidence="3">Protein modification; protein ubiquitination.</text>
</comment>
<keyword evidence="6" id="KW-0813">Transport</keyword>
<reference evidence="21" key="1">
    <citation type="submission" date="2022-10" db="EMBL/GenBank/DDBJ databases">
        <title>Determination and structural analysis of whole genome sequence of Sarocladium strictum F4-1.</title>
        <authorList>
            <person name="Hu L."/>
            <person name="Jiang Y."/>
        </authorList>
    </citation>
    <scope>NUCLEOTIDE SEQUENCE</scope>
    <source>
        <strain evidence="21">F4-1</strain>
    </source>
</reference>
<keyword evidence="8" id="KW-0808">Transferase</keyword>
<evidence type="ECO:0000256" key="19">
    <source>
        <dbReference type="PROSITE-ProRule" id="PRU00175"/>
    </source>
</evidence>
<dbReference type="Proteomes" id="UP001175261">
    <property type="component" value="Unassembled WGS sequence"/>
</dbReference>
<evidence type="ECO:0000256" key="13">
    <source>
        <dbReference type="ARBA" id="ARBA00022833"/>
    </source>
</evidence>
<dbReference type="GO" id="GO:0016567">
    <property type="term" value="P:protein ubiquitination"/>
    <property type="evidence" value="ECO:0007669"/>
    <property type="project" value="UniProtKB-ARBA"/>
</dbReference>
<evidence type="ECO:0000256" key="8">
    <source>
        <dbReference type="ARBA" id="ARBA00022679"/>
    </source>
</evidence>
<evidence type="ECO:0000256" key="6">
    <source>
        <dbReference type="ARBA" id="ARBA00022448"/>
    </source>
</evidence>
<keyword evidence="7" id="KW-0962">Peroxisome biogenesis</keyword>
<feature type="domain" description="RING-type" evidence="20">
    <location>
        <begin position="319"/>
        <end position="357"/>
    </location>
</feature>
<evidence type="ECO:0000256" key="18">
    <source>
        <dbReference type="ARBA" id="ARBA00041230"/>
    </source>
</evidence>
<evidence type="ECO:0000313" key="22">
    <source>
        <dbReference type="Proteomes" id="UP001175261"/>
    </source>
</evidence>